<evidence type="ECO:0000259" key="10">
    <source>
        <dbReference type="Pfam" id="PF00712"/>
    </source>
</evidence>
<evidence type="ECO:0000256" key="8">
    <source>
        <dbReference type="ARBA" id="ARBA00023125"/>
    </source>
</evidence>
<dbReference type="PIRSF" id="PIRSF000804">
    <property type="entry name" value="DNA_pol_III_b"/>
    <property type="match status" value="1"/>
</dbReference>
<evidence type="ECO:0000256" key="2">
    <source>
        <dbReference type="ARBA" id="ARBA00010752"/>
    </source>
</evidence>
<keyword evidence="6 9" id="KW-0235">DNA replication</keyword>
<evidence type="ECO:0000256" key="9">
    <source>
        <dbReference type="PIRNR" id="PIRNR000804"/>
    </source>
</evidence>
<name>A0A932VS05_9BACT</name>
<keyword evidence="8" id="KW-0238">DNA-binding</keyword>
<dbReference type="GO" id="GO:0005737">
    <property type="term" value="C:cytoplasm"/>
    <property type="evidence" value="ECO:0007669"/>
    <property type="project" value="UniProtKB-SubCell"/>
</dbReference>
<dbReference type="Gene3D" id="3.70.10.10">
    <property type="match status" value="1"/>
</dbReference>
<dbReference type="CDD" id="cd00140">
    <property type="entry name" value="beta_clamp"/>
    <property type="match status" value="1"/>
</dbReference>
<dbReference type="NCBIfam" id="TIGR00663">
    <property type="entry name" value="dnan"/>
    <property type="match status" value="1"/>
</dbReference>
<dbReference type="InterPro" id="IPR022635">
    <property type="entry name" value="DNA_polIII_beta_C"/>
</dbReference>
<dbReference type="GO" id="GO:0009360">
    <property type="term" value="C:DNA polymerase III complex"/>
    <property type="evidence" value="ECO:0007669"/>
    <property type="project" value="InterPro"/>
</dbReference>
<keyword evidence="5 9" id="KW-0548">Nucleotidyltransferase</keyword>
<comment type="subcellular location">
    <subcellularLocation>
        <location evidence="1 9">Cytoplasm</location>
    </subcellularLocation>
</comment>
<evidence type="ECO:0000256" key="4">
    <source>
        <dbReference type="ARBA" id="ARBA00022679"/>
    </source>
</evidence>
<protein>
    <recommendedName>
        <fullName evidence="9">Beta sliding clamp</fullName>
    </recommendedName>
</protein>
<keyword evidence="4 9" id="KW-0808">Transferase</keyword>
<evidence type="ECO:0000256" key="5">
    <source>
        <dbReference type="ARBA" id="ARBA00022695"/>
    </source>
</evidence>
<comment type="caution">
    <text evidence="13">The sequence shown here is derived from an EMBL/GenBank/DDBJ whole genome shotgun (WGS) entry which is preliminary data.</text>
</comment>
<dbReference type="Proteomes" id="UP000753196">
    <property type="component" value="Unassembled WGS sequence"/>
</dbReference>
<evidence type="ECO:0000256" key="1">
    <source>
        <dbReference type="ARBA" id="ARBA00004496"/>
    </source>
</evidence>
<dbReference type="Pfam" id="PF02768">
    <property type="entry name" value="DNA_pol3_beta_3"/>
    <property type="match status" value="1"/>
</dbReference>
<dbReference type="SMART" id="SM00480">
    <property type="entry name" value="POL3Bc"/>
    <property type="match status" value="1"/>
</dbReference>
<dbReference type="GO" id="GO:0003887">
    <property type="term" value="F:DNA-directed DNA polymerase activity"/>
    <property type="evidence" value="ECO:0007669"/>
    <property type="project" value="UniProtKB-UniRule"/>
</dbReference>
<sequence>MKFSCLKVNLERALGAAERFTGKNVTLPVLANVLMEIDGSSLVVRATNLEHAVEIRVPGDARALGMVSVPARVVSSLVQATREDKVHLEAKQGNLIVASQSRQSRVNGVNAEEFPLIPKVKNTVSFLAPAGVLAHALSRVLPAVSSSDFKPELGGVFLQADQKNLICAATDTFRLAEETLPLVKGPSGKAEAIVPQRVCQEMTRILPEYGEEEVKLSFGENQMTVEAGSARITSRLIEGVFPDYRAIIPSQFARSVFLPKEEFLASIRSSSIFSSKLQDVALAFSRGSMEIASVNTEVGEYRTTMEAEYTGADGTVSFNYRYLMDGIQALEEDELFLGCGEAASPALLRNKSHASFLYVVMPIRLT</sequence>
<comment type="subunit">
    <text evidence="9">Forms a ring-shaped head-to-tail homodimer around DNA.</text>
</comment>
<evidence type="ECO:0000313" key="14">
    <source>
        <dbReference type="Proteomes" id="UP000753196"/>
    </source>
</evidence>
<feature type="domain" description="DNA polymerase III beta sliding clamp central" evidence="11">
    <location>
        <begin position="132"/>
        <end position="243"/>
    </location>
</feature>
<dbReference type="GO" id="GO:0003677">
    <property type="term" value="F:DNA binding"/>
    <property type="evidence" value="ECO:0007669"/>
    <property type="project" value="UniProtKB-UniRule"/>
</dbReference>
<dbReference type="InterPro" id="IPR001001">
    <property type="entry name" value="DNA_polIII_beta"/>
</dbReference>
<dbReference type="Pfam" id="PF00712">
    <property type="entry name" value="DNA_pol3_beta"/>
    <property type="match status" value="1"/>
</dbReference>
<accession>A0A932VS05</accession>
<dbReference type="Pfam" id="PF02767">
    <property type="entry name" value="DNA_pol3_beta_2"/>
    <property type="match status" value="1"/>
</dbReference>
<dbReference type="InterPro" id="IPR046938">
    <property type="entry name" value="DNA_clamp_sf"/>
</dbReference>
<evidence type="ECO:0000313" key="13">
    <source>
        <dbReference type="EMBL" id="MBI3631214.1"/>
    </source>
</evidence>
<evidence type="ECO:0000259" key="12">
    <source>
        <dbReference type="Pfam" id="PF02768"/>
    </source>
</evidence>
<evidence type="ECO:0000259" key="11">
    <source>
        <dbReference type="Pfam" id="PF02767"/>
    </source>
</evidence>
<evidence type="ECO:0000256" key="6">
    <source>
        <dbReference type="ARBA" id="ARBA00022705"/>
    </source>
</evidence>
<keyword evidence="3 9" id="KW-0963">Cytoplasm</keyword>
<dbReference type="SUPFAM" id="SSF55979">
    <property type="entry name" value="DNA clamp"/>
    <property type="match status" value="3"/>
</dbReference>
<evidence type="ECO:0000256" key="7">
    <source>
        <dbReference type="ARBA" id="ARBA00022932"/>
    </source>
</evidence>
<proteinExistence type="inferred from homology"/>
<dbReference type="Gene3D" id="3.10.150.10">
    <property type="entry name" value="DNA Polymerase III, subunit A, domain 2"/>
    <property type="match status" value="1"/>
</dbReference>
<dbReference type="InterPro" id="IPR022637">
    <property type="entry name" value="DNA_polIII_beta_cen"/>
</dbReference>
<dbReference type="InterPro" id="IPR022634">
    <property type="entry name" value="DNA_polIII_beta_N"/>
</dbReference>
<feature type="domain" description="DNA polymerase III beta sliding clamp C-terminal" evidence="12">
    <location>
        <begin position="246"/>
        <end position="364"/>
    </location>
</feature>
<reference evidence="13" key="1">
    <citation type="submission" date="2020-07" db="EMBL/GenBank/DDBJ databases">
        <title>Huge and variable diversity of episymbiotic CPR bacteria and DPANN archaea in groundwater ecosystems.</title>
        <authorList>
            <person name="He C.Y."/>
            <person name="Keren R."/>
            <person name="Whittaker M."/>
            <person name="Farag I.F."/>
            <person name="Doudna J."/>
            <person name="Cate J.H.D."/>
            <person name="Banfield J.F."/>
        </authorList>
    </citation>
    <scope>NUCLEOTIDE SEQUENCE</scope>
    <source>
        <strain evidence="13">NC_groundwater_973_Pr1_S-0.2um_54_13</strain>
    </source>
</reference>
<dbReference type="EMBL" id="JACQCR010000062">
    <property type="protein sequence ID" value="MBI3631214.1"/>
    <property type="molecule type" value="Genomic_DNA"/>
</dbReference>
<evidence type="ECO:0000256" key="3">
    <source>
        <dbReference type="ARBA" id="ARBA00022490"/>
    </source>
</evidence>
<dbReference type="GO" id="GO:0008408">
    <property type="term" value="F:3'-5' exonuclease activity"/>
    <property type="evidence" value="ECO:0007669"/>
    <property type="project" value="InterPro"/>
</dbReference>
<keyword evidence="7 9" id="KW-0239">DNA-directed DNA polymerase</keyword>
<feature type="domain" description="DNA polymerase III beta sliding clamp N-terminal" evidence="10">
    <location>
        <begin position="1"/>
        <end position="118"/>
    </location>
</feature>
<comment type="similarity">
    <text evidence="2 9">Belongs to the beta sliding clamp family.</text>
</comment>
<organism evidence="13 14">
    <name type="scientific">Candidatus Sungiibacteriota bacterium</name>
    <dbReference type="NCBI Taxonomy" id="2750080"/>
    <lineage>
        <taxon>Bacteria</taxon>
        <taxon>Candidatus Sungiibacteriota</taxon>
    </lineage>
</organism>
<dbReference type="AlphaFoldDB" id="A0A932VS05"/>
<gene>
    <name evidence="13" type="primary">dnaN</name>
    <name evidence="13" type="ORF">HY221_02655</name>
</gene>
<dbReference type="PANTHER" id="PTHR30478">
    <property type="entry name" value="DNA POLYMERASE III SUBUNIT BETA"/>
    <property type="match status" value="1"/>
</dbReference>
<dbReference type="PANTHER" id="PTHR30478:SF0">
    <property type="entry name" value="BETA SLIDING CLAMP"/>
    <property type="match status" value="1"/>
</dbReference>
<comment type="function">
    <text evidence="9">Confers DNA tethering and processivity to DNA polymerases and other proteins. Acts as a clamp, forming a ring around DNA (a reaction catalyzed by the clamp-loading complex) which diffuses in an ATP-independent manner freely and bidirectionally along dsDNA. Initially characterized for its ability to contact the catalytic subunit of DNA polymerase III (Pol III), a complex, multichain enzyme responsible for most of the replicative synthesis in bacteria; Pol III exhibits 3'-5' exonuclease proofreading activity. The beta chain is required for initiation of replication as well as for processivity of DNA replication.</text>
</comment>
<dbReference type="GO" id="GO:0006271">
    <property type="term" value="P:DNA strand elongation involved in DNA replication"/>
    <property type="evidence" value="ECO:0007669"/>
    <property type="project" value="TreeGrafter"/>
</dbReference>